<feature type="region of interest" description="Disordered" evidence="6">
    <location>
        <begin position="96"/>
        <end position="144"/>
    </location>
</feature>
<evidence type="ECO:0000256" key="3">
    <source>
        <dbReference type="ARBA" id="ARBA00022705"/>
    </source>
</evidence>
<evidence type="ECO:0000256" key="4">
    <source>
        <dbReference type="ARBA" id="ARBA00023125"/>
    </source>
</evidence>
<dbReference type="GeneID" id="59335508"/>
<protein>
    <recommendedName>
        <fullName evidence="7">ORC6 first cyclin-like domain-containing protein</fullName>
    </recommendedName>
</protein>
<feature type="compositionally biased region" description="Basic residues" evidence="6">
    <location>
        <begin position="99"/>
        <end position="108"/>
    </location>
</feature>
<comment type="caution">
    <text evidence="8">The sequence shown here is derived from an EMBL/GenBank/DDBJ whole genome shotgun (WGS) entry which is preliminary data.</text>
</comment>
<feature type="region of interest" description="Disordered" evidence="6">
    <location>
        <begin position="273"/>
        <end position="296"/>
    </location>
</feature>
<dbReference type="EMBL" id="JACCJB010000003">
    <property type="protein sequence ID" value="KAF6228994.1"/>
    <property type="molecule type" value="Genomic_DNA"/>
</dbReference>
<accession>A0A8H6FI68</accession>
<keyword evidence="9" id="KW-1185">Reference proteome</keyword>
<dbReference type="AlphaFoldDB" id="A0A8H6FI68"/>
<dbReference type="Pfam" id="PF05460">
    <property type="entry name" value="ORC6"/>
    <property type="match status" value="1"/>
</dbReference>
<dbReference type="GO" id="GO:0006260">
    <property type="term" value="P:DNA replication"/>
    <property type="evidence" value="ECO:0007669"/>
    <property type="project" value="UniProtKB-KW"/>
</dbReference>
<comment type="similarity">
    <text evidence="2">Belongs to the ORC6 family.</text>
</comment>
<evidence type="ECO:0000256" key="5">
    <source>
        <dbReference type="ARBA" id="ARBA00023242"/>
    </source>
</evidence>
<dbReference type="Proteomes" id="UP000593566">
    <property type="component" value="Unassembled WGS sequence"/>
</dbReference>
<feature type="compositionally biased region" description="Low complexity" evidence="6">
    <location>
        <begin position="117"/>
        <end position="128"/>
    </location>
</feature>
<proteinExistence type="inferred from homology"/>
<evidence type="ECO:0000256" key="6">
    <source>
        <dbReference type="SAM" id="MobiDB-lite"/>
    </source>
</evidence>
<dbReference type="RefSeq" id="XP_037156636.1">
    <property type="nucleotide sequence ID" value="XM_037298001.1"/>
</dbReference>
<evidence type="ECO:0000259" key="7">
    <source>
        <dbReference type="Pfam" id="PF05460"/>
    </source>
</evidence>
<keyword evidence="4" id="KW-0238">DNA-binding</keyword>
<dbReference type="InterPro" id="IPR008721">
    <property type="entry name" value="ORC6_cyclin_first"/>
</dbReference>
<keyword evidence="3" id="KW-0235">DNA replication</keyword>
<sequence>MDRSMAQALTGLIPTLTGPLPPELLELAVALLAQSRSKASSLKADEEIARSYACANLACERLKQSLALPKIEPRPPCPPKVYQKLYRYLDSALPAGTRRTARPSRHNKSTLTPQSSPAKPRTPAKATPLRPDTRLKKTPYRQSTSAAEAPAWVMPVIRQLCNKMGAPAAPHHIFAGISSILASQEQHSAVKIPALIVAVYILVTTRLAGTETAPKQYQNRRTHALEIINDAARKNETYMEAGNVDIDNCMREVKDQKWTRMDWFENITPGSGVGLDQGAKDDVEDGPGDDEADEGGLLPVTRRTIGRRDSLEQDYLQAGLGTMMRDQVDYLSNDRRRDYQVWKKDILIRIEELENSQEMDVGPD</sequence>
<feature type="domain" description="ORC6 first cyclin-like" evidence="7">
    <location>
        <begin position="9"/>
        <end position="93"/>
    </location>
</feature>
<evidence type="ECO:0000256" key="1">
    <source>
        <dbReference type="ARBA" id="ARBA00004123"/>
    </source>
</evidence>
<name>A0A8H6FI68_9LECA</name>
<evidence type="ECO:0000313" key="9">
    <source>
        <dbReference type="Proteomes" id="UP000593566"/>
    </source>
</evidence>
<feature type="compositionally biased region" description="Acidic residues" evidence="6">
    <location>
        <begin position="282"/>
        <end position="294"/>
    </location>
</feature>
<evidence type="ECO:0000256" key="2">
    <source>
        <dbReference type="ARBA" id="ARBA00010840"/>
    </source>
</evidence>
<gene>
    <name evidence="8" type="ORF">HO133_007108</name>
</gene>
<reference evidence="8 9" key="1">
    <citation type="journal article" date="2020" name="Genomics">
        <title>Complete, high-quality genomes from long-read metagenomic sequencing of two wolf lichen thalli reveals enigmatic genome architecture.</title>
        <authorList>
            <person name="McKenzie S.K."/>
            <person name="Walston R.F."/>
            <person name="Allen J.L."/>
        </authorList>
    </citation>
    <scope>NUCLEOTIDE SEQUENCE [LARGE SCALE GENOMIC DNA]</scope>
    <source>
        <strain evidence="8">WasteWater1</strain>
    </source>
</reference>
<evidence type="ECO:0000313" key="8">
    <source>
        <dbReference type="EMBL" id="KAF6228994.1"/>
    </source>
</evidence>
<comment type="subcellular location">
    <subcellularLocation>
        <location evidence="1">Nucleus</location>
    </subcellularLocation>
</comment>
<organism evidence="8 9">
    <name type="scientific">Letharia lupina</name>
    <dbReference type="NCBI Taxonomy" id="560253"/>
    <lineage>
        <taxon>Eukaryota</taxon>
        <taxon>Fungi</taxon>
        <taxon>Dikarya</taxon>
        <taxon>Ascomycota</taxon>
        <taxon>Pezizomycotina</taxon>
        <taxon>Lecanoromycetes</taxon>
        <taxon>OSLEUM clade</taxon>
        <taxon>Lecanoromycetidae</taxon>
        <taxon>Lecanorales</taxon>
        <taxon>Lecanorineae</taxon>
        <taxon>Parmeliaceae</taxon>
        <taxon>Letharia</taxon>
    </lineage>
</organism>
<dbReference type="GO" id="GO:0005664">
    <property type="term" value="C:nuclear origin of replication recognition complex"/>
    <property type="evidence" value="ECO:0007669"/>
    <property type="project" value="InterPro"/>
</dbReference>
<keyword evidence="5" id="KW-0539">Nucleus</keyword>
<dbReference type="GO" id="GO:0003677">
    <property type="term" value="F:DNA binding"/>
    <property type="evidence" value="ECO:0007669"/>
    <property type="project" value="UniProtKB-KW"/>
</dbReference>